<name>A0A934LZ32_9RHOB</name>
<keyword evidence="1" id="KW-0732">Signal</keyword>
<comment type="caution">
    <text evidence="2">The sequence shown here is derived from an EMBL/GenBank/DDBJ whole genome shotgun (WGS) entry which is preliminary data.</text>
</comment>
<feature type="chain" id="PRO_5036721354" evidence="1">
    <location>
        <begin position="20"/>
        <end position="97"/>
    </location>
</feature>
<accession>A0A934LZ32</accession>
<sequence>MASLAIVGAIALAFSPVEAESLKRDDRNVQIQRSFHTDTLFPSDIFLPGTPLTRAFPTDVFSPQQIPALNAQGIMTVEQFLQADVGEIEKTYRSREA</sequence>
<dbReference type="Proteomes" id="UP000613255">
    <property type="component" value="Unassembled WGS sequence"/>
</dbReference>
<evidence type="ECO:0000313" key="2">
    <source>
        <dbReference type="EMBL" id="MBI6630462.1"/>
    </source>
</evidence>
<dbReference type="EMBL" id="JAEIJD010000009">
    <property type="protein sequence ID" value="MBI6630462.1"/>
    <property type="molecule type" value="Genomic_DNA"/>
</dbReference>
<dbReference type="AlphaFoldDB" id="A0A934LZ32"/>
<organism evidence="2 3">
    <name type="scientific">Pontibaca salina</name>
    <dbReference type="NCBI Taxonomy" id="2795731"/>
    <lineage>
        <taxon>Bacteria</taxon>
        <taxon>Pseudomonadati</taxon>
        <taxon>Pseudomonadota</taxon>
        <taxon>Alphaproteobacteria</taxon>
        <taxon>Rhodobacterales</taxon>
        <taxon>Roseobacteraceae</taxon>
        <taxon>Pontibaca</taxon>
    </lineage>
</organism>
<reference evidence="2" key="1">
    <citation type="submission" date="2020-12" db="EMBL/GenBank/DDBJ databases">
        <title>Pontibaca salina gen. nov., sp. nov., isolated from marine sediment.</title>
        <authorList>
            <person name="Bo J."/>
            <person name="Wang S."/>
            <person name="Song X."/>
            <person name="Du Z."/>
        </authorList>
    </citation>
    <scope>NUCLEOTIDE SEQUENCE</scope>
    <source>
        <strain evidence="2">S1109L</strain>
    </source>
</reference>
<evidence type="ECO:0000313" key="3">
    <source>
        <dbReference type="Proteomes" id="UP000613255"/>
    </source>
</evidence>
<keyword evidence="3" id="KW-1185">Reference proteome</keyword>
<evidence type="ECO:0000256" key="1">
    <source>
        <dbReference type="SAM" id="SignalP"/>
    </source>
</evidence>
<gene>
    <name evidence="2" type="ORF">JAO82_11305</name>
</gene>
<proteinExistence type="predicted"/>
<feature type="signal peptide" evidence="1">
    <location>
        <begin position="1"/>
        <end position="19"/>
    </location>
</feature>
<protein>
    <submittedName>
        <fullName evidence="2">Uncharacterized protein</fullName>
    </submittedName>
</protein>